<dbReference type="RefSeq" id="XP_014144372.1">
    <property type="nucleotide sequence ID" value="XM_014288897.1"/>
</dbReference>
<keyword evidence="3" id="KW-1185">Reference proteome</keyword>
<dbReference type="EMBL" id="KQ251083">
    <property type="protein sequence ID" value="KNC70470.1"/>
    <property type="molecule type" value="Genomic_DNA"/>
</dbReference>
<gene>
    <name evidence="2" type="ORF">SARC_17005</name>
</gene>
<feature type="non-terminal residue" evidence="2">
    <location>
        <position position="1"/>
    </location>
</feature>
<dbReference type="GeneID" id="25917509"/>
<evidence type="ECO:0000313" key="2">
    <source>
        <dbReference type="EMBL" id="KNC70470.1"/>
    </source>
</evidence>
<reference evidence="2 3" key="1">
    <citation type="submission" date="2011-02" db="EMBL/GenBank/DDBJ databases">
        <title>The Genome Sequence of Sphaeroforma arctica JP610.</title>
        <authorList>
            <consortium name="The Broad Institute Genome Sequencing Platform"/>
            <person name="Russ C."/>
            <person name="Cuomo C."/>
            <person name="Young S.K."/>
            <person name="Zeng Q."/>
            <person name="Gargeya S."/>
            <person name="Alvarado L."/>
            <person name="Berlin A."/>
            <person name="Chapman S.B."/>
            <person name="Chen Z."/>
            <person name="Freedman E."/>
            <person name="Gellesch M."/>
            <person name="Goldberg J."/>
            <person name="Griggs A."/>
            <person name="Gujja S."/>
            <person name="Heilman E."/>
            <person name="Heiman D."/>
            <person name="Howarth C."/>
            <person name="Mehta T."/>
            <person name="Neiman D."/>
            <person name="Pearson M."/>
            <person name="Roberts A."/>
            <person name="Saif S."/>
            <person name="Shea T."/>
            <person name="Shenoy N."/>
            <person name="Sisk P."/>
            <person name="Stolte C."/>
            <person name="Sykes S."/>
            <person name="White J."/>
            <person name="Yandava C."/>
            <person name="Burger G."/>
            <person name="Gray M.W."/>
            <person name="Holland P.W.H."/>
            <person name="King N."/>
            <person name="Lang F.B.F."/>
            <person name="Roger A.J."/>
            <person name="Ruiz-Trillo I."/>
            <person name="Haas B."/>
            <person name="Nusbaum C."/>
            <person name="Birren B."/>
        </authorList>
    </citation>
    <scope>NUCLEOTIDE SEQUENCE [LARGE SCALE GENOMIC DNA]</scope>
    <source>
        <strain evidence="2 3">JP610</strain>
    </source>
</reference>
<dbReference type="Proteomes" id="UP000054560">
    <property type="component" value="Unassembled WGS sequence"/>
</dbReference>
<accession>A0A0L0F168</accession>
<protein>
    <submittedName>
        <fullName evidence="2">Uncharacterized protein</fullName>
    </submittedName>
</protein>
<proteinExistence type="predicted"/>
<evidence type="ECO:0000313" key="3">
    <source>
        <dbReference type="Proteomes" id="UP000054560"/>
    </source>
</evidence>
<name>A0A0L0F168_9EUKA</name>
<feature type="non-terminal residue" evidence="2">
    <location>
        <position position="52"/>
    </location>
</feature>
<feature type="region of interest" description="Disordered" evidence="1">
    <location>
        <begin position="1"/>
        <end position="52"/>
    </location>
</feature>
<feature type="compositionally biased region" description="Polar residues" evidence="1">
    <location>
        <begin position="16"/>
        <end position="35"/>
    </location>
</feature>
<organism evidence="2 3">
    <name type="scientific">Sphaeroforma arctica JP610</name>
    <dbReference type="NCBI Taxonomy" id="667725"/>
    <lineage>
        <taxon>Eukaryota</taxon>
        <taxon>Ichthyosporea</taxon>
        <taxon>Ichthyophonida</taxon>
        <taxon>Sphaeroforma</taxon>
    </lineage>
</organism>
<sequence>GETTSIGIDSPHKCHATQSIDSCSYEVSDSSNEMSTRPGMDQHKDPAAATSS</sequence>
<evidence type="ECO:0000256" key="1">
    <source>
        <dbReference type="SAM" id="MobiDB-lite"/>
    </source>
</evidence>
<dbReference type="AlphaFoldDB" id="A0A0L0F168"/>